<feature type="domain" description="Activator of Hsp90 ATPase AHSA1-like N-terminal" evidence="3">
    <location>
        <begin position="77"/>
        <end position="206"/>
    </location>
</feature>
<dbReference type="OrthoDB" id="567237at2759"/>
<accession>A0A150H2Q7</accession>
<evidence type="ECO:0000256" key="2">
    <source>
        <dbReference type="SAM" id="MobiDB-lite"/>
    </source>
</evidence>
<evidence type="ECO:0000256" key="1">
    <source>
        <dbReference type="ARBA" id="ARBA00006817"/>
    </source>
</evidence>
<dbReference type="GO" id="GO:0006457">
    <property type="term" value="P:protein folding"/>
    <property type="evidence" value="ECO:0007669"/>
    <property type="project" value="TreeGrafter"/>
</dbReference>
<sequence>MEPVQASPSAEEKSKLEEQATAKGELSYSYWAGNTRNNVPLPEPRKLTDAEKAELEKQAGSSAIGASAWNAAGTFEERGATSWAKGRLTELIRGLPSGDVAVTDVNSCEGEANIFIVRGKKRCGFDFELQLAWKAVPRPGAIEVRGVCKVLSFCSDDPDDLEVAPEVGSRQPERAADEAAALALVKSTLRPQLSKLLVQLLDELKQK</sequence>
<dbReference type="EMBL" id="LSYV01000002">
    <property type="protein sequence ID" value="KXZ56283.1"/>
    <property type="molecule type" value="Genomic_DNA"/>
</dbReference>
<dbReference type="SUPFAM" id="SSF103111">
    <property type="entry name" value="Activator of Hsp90 ATPase, Aha1"/>
    <property type="match status" value="1"/>
</dbReference>
<gene>
    <name evidence="4" type="ORF">GPECTOR_1g248</name>
</gene>
<organism evidence="4 5">
    <name type="scientific">Gonium pectorale</name>
    <name type="common">Green alga</name>
    <dbReference type="NCBI Taxonomy" id="33097"/>
    <lineage>
        <taxon>Eukaryota</taxon>
        <taxon>Viridiplantae</taxon>
        <taxon>Chlorophyta</taxon>
        <taxon>core chlorophytes</taxon>
        <taxon>Chlorophyceae</taxon>
        <taxon>CS clade</taxon>
        <taxon>Chlamydomonadales</taxon>
        <taxon>Volvocaceae</taxon>
        <taxon>Gonium</taxon>
    </lineage>
</organism>
<dbReference type="PANTHER" id="PTHR13009">
    <property type="entry name" value="HEAT SHOCK PROTEIN 90 HSP90 CO-CHAPERONE AHA-1"/>
    <property type="match status" value="1"/>
</dbReference>
<protein>
    <recommendedName>
        <fullName evidence="3">Activator of Hsp90 ATPase AHSA1-like N-terminal domain-containing protein</fullName>
    </recommendedName>
</protein>
<dbReference type="InterPro" id="IPR015310">
    <property type="entry name" value="AHSA1-like_N"/>
</dbReference>
<dbReference type="Pfam" id="PF09229">
    <property type="entry name" value="Aha1_N"/>
    <property type="match status" value="1"/>
</dbReference>
<dbReference type="SMART" id="SM01000">
    <property type="entry name" value="Aha1_N"/>
    <property type="match status" value="1"/>
</dbReference>
<reference evidence="5" key="1">
    <citation type="journal article" date="2016" name="Nat. Commun.">
        <title>The Gonium pectorale genome demonstrates co-option of cell cycle regulation during the evolution of multicellularity.</title>
        <authorList>
            <person name="Hanschen E.R."/>
            <person name="Marriage T.N."/>
            <person name="Ferris P.J."/>
            <person name="Hamaji T."/>
            <person name="Toyoda A."/>
            <person name="Fujiyama A."/>
            <person name="Neme R."/>
            <person name="Noguchi H."/>
            <person name="Minakuchi Y."/>
            <person name="Suzuki M."/>
            <person name="Kawai-Toyooka H."/>
            <person name="Smith D.R."/>
            <person name="Sparks H."/>
            <person name="Anderson J."/>
            <person name="Bakaric R."/>
            <person name="Luria V."/>
            <person name="Karger A."/>
            <person name="Kirschner M.W."/>
            <person name="Durand P.M."/>
            <person name="Michod R.E."/>
            <person name="Nozaki H."/>
            <person name="Olson B.J."/>
        </authorList>
    </citation>
    <scope>NUCLEOTIDE SEQUENCE [LARGE SCALE GENOMIC DNA]</scope>
    <source>
        <strain evidence="5">NIES-2863</strain>
    </source>
</reference>
<proteinExistence type="inferred from homology"/>
<dbReference type="GO" id="GO:0051087">
    <property type="term" value="F:protein-folding chaperone binding"/>
    <property type="evidence" value="ECO:0007669"/>
    <property type="project" value="InterPro"/>
</dbReference>
<dbReference type="Gene3D" id="3.15.10.20">
    <property type="entry name" value="Activator of Hsp90 ATPase Aha1, N-terminal domain"/>
    <property type="match status" value="1"/>
</dbReference>
<dbReference type="AlphaFoldDB" id="A0A150H2Q7"/>
<name>A0A150H2Q7_GONPE</name>
<comment type="similarity">
    <text evidence="1">Belongs to the AHA1 family.</text>
</comment>
<feature type="compositionally biased region" description="Basic and acidic residues" evidence="2">
    <location>
        <begin position="43"/>
        <end position="57"/>
    </location>
</feature>
<dbReference type="Proteomes" id="UP000075714">
    <property type="component" value="Unassembled WGS sequence"/>
</dbReference>
<keyword evidence="5" id="KW-1185">Reference proteome</keyword>
<feature type="region of interest" description="Disordered" evidence="2">
    <location>
        <begin position="1"/>
        <end position="59"/>
    </location>
</feature>
<dbReference type="PANTHER" id="PTHR13009:SF22">
    <property type="entry name" value="LD43819P"/>
    <property type="match status" value="1"/>
</dbReference>
<evidence type="ECO:0000313" key="4">
    <source>
        <dbReference type="EMBL" id="KXZ56283.1"/>
    </source>
</evidence>
<evidence type="ECO:0000259" key="3">
    <source>
        <dbReference type="SMART" id="SM01000"/>
    </source>
</evidence>
<dbReference type="GO" id="GO:0001671">
    <property type="term" value="F:ATPase activator activity"/>
    <property type="evidence" value="ECO:0007669"/>
    <property type="project" value="InterPro"/>
</dbReference>
<dbReference type="STRING" id="33097.A0A150H2Q7"/>
<dbReference type="GO" id="GO:0005829">
    <property type="term" value="C:cytosol"/>
    <property type="evidence" value="ECO:0007669"/>
    <property type="project" value="TreeGrafter"/>
</dbReference>
<comment type="caution">
    <text evidence="4">The sequence shown here is derived from an EMBL/GenBank/DDBJ whole genome shotgun (WGS) entry which is preliminary data.</text>
</comment>
<feature type="compositionally biased region" description="Basic and acidic residues" evidence="2">
    <location>
        <begin position="10"/>
        <end position="20"/>
    </location>
</feature>
<evidence type="ECO:0000313" key="5">
    <source>
        <dbReference type="Proteomes" id="UP000075714"/>
    </source>
</evidence>
<dbReference type="InterPro" id="IPR036338">
    <property type="entry name" value="Aha1"/>
</dbReference>